<comment type="miscellaneous">
    <text evidence="7">The a and c carboxylates of cobyrinate are activated for nucleophilic attack via formation of a phosphorylated intermediate by ATP. CbiA catalyzes first the amidation of the c-carboxylate, and then that of the a-carboxylate.</text>
</comment>
<comment type="caution">
    <text evidence="10">The sequence shown here is derived from an EMBL/GenBank/DDBJ whole genome shotgun (WGS) entry which is preliminary data.</text>
</comment>
<sequence length="438" mass="49075">MKSIIVSSNSSGGGKTTVTLALMKTLIDRGYKVQGYKVGPDYIDPAFHREITGVDTRNLDLFLMGEPGVKESYLRGEGDLGIIEGVMGLYDGKGIDTNFSTAHVSRTLDLPVVLVLSPKAQSATLCAEIEGLRNYENVNIVGIILNNISESYYKLLKKAIEVNCKGIRVFGYIPKDERLALKSRHLGLVQSSEVEDLSKKIELCSSLMEEYVDVDSLIEEFKASDIQSTNSEDFHAENKDIKIAVAYDKAFSFYYKENIELLEEVGTVQYFSPLKDREVPKDVDFIYIGGGYPEVFKEELSSNKSMLNSIRKALNSGVKCYAECGGLMYLTESIDGVETVGFFNGTSYMTGKLNNFGYATIKIKEENSIVPKDMMINCHEFHKSLVDLKEEEIYELEKKAYDGTTKKWKCGYVKNNVLAAYGHIHFFSNIDFFNSLIK</sequence>
<name>A0A084JHR5_9CLOT</name>
<comment type="similarity">
    <text evidence="7">Belongs to the CobB/CbiA family.</text>
</comment>
<dbReference type="Pfam" id="PF07685">
    <property type="entry name" value="GATase_3"/>
    <property type="match status" value="1"/>
</dbReference>
<evidence type="ECO:0000256" key="6">
    <source>
        <dbReference type="ARBA" id="ARBA00022962"/>
    </source>
</evidence>
<dbReference type="eggNOG" id="COG1797">
    <property type="taxonomic scope" value="Bacteria"/>
</dbReference>
<dbReference type="InterPro" id="IPR011698">
    <property type="entry name" value="GATase_3"/>
</dbReference>
<dbReference type="EC" id="6.3.5.11" evidence="7"/>
<proteinExistence type="inferred from homology"/>
<evidence type="ECO:0000313" key="10">
    <source>
        <dbReference type="EMBL" id="KEZ88499.1"/>
    </source>
</evidence>
<organism evidence="10 11">
    <name type="scientific">Clostridium sulfidigenes</name>
    <dbReference type="NCBI Taxonomy" id="318464"/>
    <lineage>
        <taxon>Bacteria</taxon>
        <taxon>Bacillati</taxon>
        <taxon>Bacillota</taxon>
        <taxon>Clostridia</taxon>
        <taxon>Eubacteriales</taxon>
        <taxon>Clostridiaceae</taxon>
        <taxon>Clostridium</taxon>
    </lineage>
</organism>
<feature type="domain" description="CobQ/CobB/MinD/ParA nucleotide binding" evidence="8">
    <location>
        <begin position="4"/>
        <end position="183"/>
    </location>
</feature>
<comment type="domain">
    <text evidence="7">Comprises of two domains. The C-terminal domain contains the binding site for glutamine and catalyzes the hydrolysis of this substrate to glutamate and ammonia. The N-terminal domain is anticipated to bind ATP and cobyrinate and catalyzes the ultimate synthesis of the diamide product. The ammonia produced via the glutaminase domain is probably translocated to the adjacent domain via a molecular tunnel, where it reacts with an activated intermediate.</text>
</comment>
<dbReference type="InterPro" id="IPR029062">
    <property type="entry name" value="Class_I_gatase-like"/>
</dbReference>
<evidence type="ECO:0000256" key="5">
    <source>
        <dbReference type="ARBA" id="ARBA00022842"/>
    </source>
</evidence>
<keyword evidence="7" id="KW-0169">Cobalamin biosynthesis</keyword>
<dbReference type="Gene3D" id="3.40.50.880">
    <property type="match status" value="1"/>
</dbReference>
<dbReference type="HAMAP" id="MF_00027">
    <property type="entry name" value="CobB_CbiA"/>
    <property type="match status" value="1"/>
</dbReference>
<dbReference type="PANTHER" id="PTHR43873">
    <property type="entry name" value="COBYRINATE A,C-DIAMIDE SYNTHASE"/>
    <property type="match status" value="1"/>
</dbReference>
<dbReference type="CDD" id="cd05388">
    <property type="entry name" value="CobB_N"/>
    <property type="match status" value="1"/>
</dbReference>
<evidence type="ECO:0000256" key="3">
    <source>
        <dbReference type="ARBA" id="ARBA00022741"/>
    </source>
</evidence>
<dbReference type="NCBIfam" id="NF002204">
    <property type="entry name" value="PRK01077.1"/>
    <property type="match status" value="1"/>
</dbReference>
<reference evidence="10 11" key="1">
    <citation type="submission" date="2014-07" db="EMBL/GenBank/DDBJ databases">
        <title>Draft genome of Clostridium sulfidigenes 113A isolated from sediments associated with methane hydrate from Krishna Godavari basin.</title>
        <authorList>
            <person name="Honkalas V.S."/>
            <person name="Dabir A.P."/>
            <person name="Arora P."/>
            <person name="Dhakephalkar P.K."/>
        </authorList>
    </citation>
    <scope>NUCLEOTIDE SEQUENCE [LARGE SCALE GENOMIC DNA]</scope>
    <source>
        <strain evidence="10 11">113A</strain>
    </source>
</reference>
<dbReference type="RefSeq" id="WP_035129693.1">
    <property type="nucleotide sequence ID" value="NZ_JPMD01000002.1"/>
</dbReference>
<dbReference type="Proteomes" id="UP000028542">
    <property type="component" value="Unassembled WGS sequence"/>
</dbReference>
<comment type="pathway">
    <text evidence="7">Cofactor biosynthesis; adenosylcobalamin biosynthesis; cob(II)yrinate a,c-diamide from sirohydrochlorin (anaerobic route): step 10/10.</text>
</comment>
<keyword evidence="11" id="KW-1185">Reference proteome</keyword>
<evidence type="ECO:0000256" key="1">
    <source>
        <dbReference type="ARBA" id="ARBA00001946"/>
    </source>
</evidence>
<dbReference type="Gene3D" id="3.40.50.300">
    <property type="entry name" value="P-loop containing nucleotide triphosphate hydrolases"/>
    <property type="match status" value="1"/>
</dbReference>
<feature type="domain" description="CobB/CobQ-like glutamine amidotransferase" evidence="9">
    <location>
        <begin position="242"/>
        <end position="428"/>
    </location>
</feature>
<evidence type="ECO:0000256" key="4">
    <source>
        <dbReference type="ARBA" id="ARBA00022840"/>
    </source>
</evidence>
<dbReference type="SUPFAM" id="SSF52540">
    <property type="entry name" value="P-loop containing nucleoside triphosphate hydrolases"/>
    <property type="match status" value="1"/>
</dbReference>
<feature type="site" description="Increases nucleophilicity of active site Cys" evidence="7">
    <location>
        <position position="423"/>
    </location>
</feature>
<dbReference type="InterPro" id="IPR004484">
    <property type="entry name" value="CbiA/CobB_synth"/>
</dbReference>
<keyword evidence="6 7" id="KW-0315">Glutamine amidotransferase</keyword>
<dbReference type="InterPro" id="IPR027417">
    <property type="entry name" value="P-loop_NTPase"/>
</dbReference>
<dbReference type="UniPathway" id="UPA00148">
    <property type="reaction ID" value="UER00231"/>
</dbReference>
<dbReference type="GO" id="GO:0009236">
    <property type="term" value="P:cobalamin biosynthetic process"/>
    <property type="evidence" value="ECO:0007669"/>
    <property type="project" value="UniProtKB-UniRule"/>
</dbReference>
<dbReference type="Pfam" id="PF01656">
    <property type="entry name" value="CbiA"/>
    <property type="match status" value="1"/>
</dbReference>
<keyword evidence="3 7" id="KW-0547">Nucleotide-binding</keyword>
<evidence type="ECO:0000256" key="7">
    <source>
        <dbReference type="HAMAP-Rule" id="MF_00027"/>
    </source>
</evidence>
<feature type="active site" description="Nucleophile" evidence="7">
    <location>
        <position position="324"/>
    </location>
</feature>
<dbReference type="SUPFAM" id="SSF52317">
    <property type="entry name" value="Class I glutamine amidotransferase-like"/>
    <property type="match status" value="1"/>
</dbReference>
<dbReference type="EMBL" id="JPMD01000002">
    <property type="protein sequence ID" value="KEZ88499.1"/>
    <property type="molecule type" value="Genomic_DNA"/>
</dbReference>
<accession>A0A084JHR5</accession>
<keyword evidence="2 7" id="KW-0436">Ligase</keyword>
<keyword evidence="4 7" id="KW-0067">ATP-binding</keyword>
<evidence type="ECO:0000259" key="8">
    <source>
        <dbReference type="Pfam" id="PF01656"/>
    </source>
</evidence>
<dbReference type="STRING" id="318464.IO99_02340"/>
<evidence type="ECO:0000313" key="11">
    <source>
        <dbReference type="Proteomes" id="UP000028542"/>
    </source>
</evidence>
<evidence type="ECO:0000259" key="9">
    <source>
        <dbReference type="Pfam" id="PF07685"/>
    </source>
</evidence>
<comment type="catalytic activity">
    <reaction evidence="7">
        <text>cob(II)yrinate + 2 L-glutamine + 2 ATP + 2 H2O = cob(II)yrinate a,c diamide + 2 L-glutamate + 2 ADP + 2 phosphate + 2 H(+)</text>
        <dbReference type="Rhea" id="RHEA:26289"/>
        <dbReference type="ChEBI" id="CHEBI:15377"/>
        <dbReference type="ChEBI" id="CHEBI:15378"/>
        <dbReference type="ChEBI" id="CHEBI:29985"/>
        <dbReference type="ChEBI" id="CHEBI:30616"/>
        <dbReference type="ChEBI" id="CHEBI:43474"/>
        <dbReference type="ChEBI" id="CHEBI:58359"/>
        <dbReference type="ChEBI" id="CHEBI:58537"/>
        <dbReference type="ChEBI" id="CHEBI:58894"/>
        <dbReference type="ChEBI" id="CHEBI:456216"/>
        <dbReference type="EC" id="6.3.5.11"/>
    </reaction>
</comment>
<comment type="cofactor">
    <cofactor evidence="1 7">
        <name>Mg(2+)</name>
        <dbReference type="ChEBI" id="CHEBI:18420"/>
    </cofactor>
</comment>
<dbReference type="InterPro" id="IPR002586">
    <property type="entry name" value="CobQ/CobB/MinD/ParA_Nub-bd_dom"/>
</dbReference>
<gene>
    <name evidence="7" type="primary">cbiA</name>
    <name evidence="10" type="ORF">IO99_02340</name>
</gene>
<dbReference type="CDD" id="cd03130">
    <property type="entry name" value="GATase1_CobB"/>
    <property type="match status" value="1"/>
</dbReference>
<protein>
    <recommendedName>
        <fullName evidence="7">Cobyrinate a,c-diamide synthase</fullName>
        <ecNumber evidence="7">6.3.5.11</ecNumber>
    </recommendedName>
    <alternativeName>
        <fullName evidence="7">Cobyrinic acid a,c-diamide synthetase</fullName>
    </alternativeName>
</protein>
<comment type="function">
    <text evidence="7">Catalyzes the ATP-dependent amidation of the two carboxylate groups at positions a and c of cobyrinate, using either L-glutamine or ammonia as the nitrogen source.</text>
</comment>
<evidence type="ECO:0000256" key="2">
    <source>
        <dbReference type="ARBA" id="ARBA00022598"/>
    </source>
</evidence>
<dbReference type="NCBIfam" id="TIGR00379">
    <property type="entry name" value="cobB"/>
    <property type="match status" value="1"/>
</dbReference>
<dbReference type="PANTHER" id="PTHR43873:SF1">
    <property type="entry name" value="COBYRINATE A,C-DIAMIDE SYNTHASE"/>
    <property type="match status" value="1"/>
</dbReference>
<dbReference type="PROSITE" id="PS51274">
    <property type="entry name" value="GATASE_COBBQ"/>
    <property type="match status" value="1"/>
</dbReference>
<dbReference type="AlphaFoldDB" id="A0A084JHR5"/>
<keyword evidence="5 7" id="KW-0460">Magnesium</keyword>
<dbReference type="GO" id="GO:0042242">
    <property type="term" value="F:cobyrinic acid a,c-diamide synthase activity"/>
    <property type="evidence" value="ECO:0007669"/>
    <property type="project" value="UniProtKB-UniRule"/>
</dbReference>
<dbReference type="GO" id="GO:0005524">
    <property type="term" value="F:ATP binding"/>
    <property type="evidence" value="ECO:0007669"/>
    <property type="project" value="UniProtKB-UniRule"/>
</dbReference>